<proteinExistence type="predicted"/>
<evidence type="ECO:0000256" key="3">
    <source>
        <dbReference type="ARBA" id="ARBA00023136"/>
    </source>
</evidence>
<dbReference type="Pfam" id="PF13627">
    <property type="entry name" value="LptM_cons"/>
    <property type="match status" value="1"/>
</dbReference>
<name>A0A381VJX6_9ZZZZ</name>
<evidence type="ECO:0000256" key="2">
    <source>
        <dbReference type="ARBA" id="ARBA00022729"/>
    </source>
</evidence>
<sequence>MHNSLQLKAFISLLVCLLLAACGQKGALYVPQPDQQSTVSSEALPEPDSAQPLSFAEQQELLAEEENGIPEPAGSDEATVAVPNAAREAATE</sequence>
<evidence type="ECO:0000256" key="1">
    <source>
        <dbReference type="ARBA" id="ARBA00004459"/>
    </source>
</evidence>
<evidence type="ECO:0000256" key="6">
    <source>
        <dbReference type="ARBA" id="ARBA00023288"/>
    </source>
</evidence>
<dbReference type="NCBIfam" id="NF047847">
    <property type="entry name" value="SS_mature_LptM"/>
    <property type="match status" value="1"/>
</dbReference>
<keyword evidence="5" id="KW-0998">Cell outer membrane</keyword>
<evidence type="ECO:0000256" key="4">
    <source>
        <dbReference type="ARBA" id="ARBA00023139"/>
    </source>
</evidence>
<gene>
    <name evidence="8" type="ORF">METZ01_LOCUS93493</name>
</gene>
<evidence type="ECO:0000256" key="5">
    <source>
        <dbReference type="ARBA" id="ARBA00023237"/>
    </source>
</evidence>
<evidence type="ECO:0000313" key="8">
    <source>
        <dbReference type="EMBL" id="SVA40639.1"/>
    </source>
</evidence>
<evidence type="ECO:0000256" key="7">
    <source>
        <dbReference type="SAM" id="MobiDB-lite"/>
    </source>
</evidence>
<keyword evidence="2" id="KW-0732">Signal</keyword>
<dbReference type="EMBL" id="UINC01009046">
    <property type="protein sequence ID" value="SVA40639.1"/>
    <property type="molecule type" value="Genomic_DNA"/>
</dbReference>
<organism evidence="8">
    <name type="scientific">marine metagenome</name>
    <dbReference type="NCBI Taxonomy" id="408172"/>
    <lineage>
        <taxon>unclassified sequences</taxon>
        <taxon>metagenomes</taxon>
        <taxon>ecological metagenomes</taxon>
    </lineage>
</organism>
<reference evidence="8" key="1">
    <citation type="submission" date="2018-05" db="EMBL/GenBank/DDBJ databases">
        <authorList>
            <person name="Lanie J.A."/>
            <person name="Ng W.-L."/>
            <person name="Kazmierczak K.M."/>
            <person name="Andrzejewski T.M."/>
            <person name="Davidsen T.M."/>
            <person name="Wayne K.J."/>
            <person name="Tettelin H."/>
            <person name="Glass J.I."/>
            <person name="Rusch D."/>
            <person name="Podicherti R."/>
            <person name="Tsui H.-C.T."/>
            <person name="Winkler M.E."/>
        </authorList>
    </citation>
    <scope>NUCLEOTIDE SEQUENCE</scope>
</reference>
<evidence type="ECO:0008006" key="9">
    <source>
        <dbReference type="Google" id="ProtNLM"/>
    </source>
</evidence>
<keyword evidence="3" id="KW-0472">Membrane</keyword>
<comment type="subcellular location">
    <subcellularLocation>
        <location evidence="1">Cell outer membrane</location>
        <topology evidence="1">Lipid-anchor</topology>
    </subcellularLocation>
</comment>
<dbReference type="InterPro" id="IPR032831">
    <property type="entry name" value="LptM_cons"/>
</dbReference>
<dbReference type="GO" id="GO:0009279">
    <property type="term" value="C:cell outer membrane"/>
    <property type="evidence" value="ECO:0007669"/>
    <property type="project" value="UniProtKB-SubCell"/>
</dbReference>
<dbReference type="AlphaFoldDB" id="A0A381VJX6"/>
<keyword evidence="4" id="KW-0564">Palmitate</keyword>
<protein>
    <recommendedName>
        <fullName evidence="9">Lipoprotein</fullName>
    </recommendedName>
</protein>
<feature type="region of interest" description="Disordered" evidence="7">
    <location>
        <begin position="31"/>
        <end position="92"/>
    </location>
</feature>
<accession>A0A381VJX6</accession>
<keyword evidence="6" id="KW-0449">Lipoprotein</keyword>